<dbReference type="InterPro" id="IPR000182">
    <property type="entry name" value="GNAT_dom"/>
</dbReference>
<name>A0A6C0E7A2_9ZZZZ</name>
<keyword evidence="1" id="KW-1133">Transmembrane helix</keyword>
<dbReference type="GO" id="GO:0016747">
    <property type="term" value="F:acyltransferase activity, transferring groups other than amino-acyl groups"/>
    <property type="evidence" value="ECO:0007669"/>
    <property type="project" value="InterPro"/>
</dbReference>
<evidence type="ECO:0000259" key="2">
    <source>
        <dbReference type="PROSITE" id="PS51186"/>
    </source>
</evidence>
<dbReference type="Gene3D" id="3.40.630.30">
    <property type="match status" value="1"/>
</dbReference>
<accession>A0A6C0E7A2</accession>
<feature type="transmembrane region" description="Helical" evidence="1">
    <location>
        <begin position="40"/>
        <end position="63"/>
    </location>
</feature>
<feature type="domain" description="N-acetyltransferase" evidence="2">
    <location>
        <begin position="1"/>
        <end position="132"/>
    </location>
</feature>
<evidence type="ECO:0000313" key="3">
    <source>
        <dbReference type="EMBL" id="QHT24313.1"/>
    </source>
</evidence>
<reference evidence="3" key="1">
    <citation type="journal article" date="2020" name="Nature">
        <title>Giant virus diversity and host interactions through global metagenomics.</title>
        <authorList>
            <person name="Schulz F."/>
            <person name="Roux S."/>
            <person name="Paez-Espino D."/>
            <person name="Jungbluth S."/>
            <person name="Walsh D.A."/>
            <person name="Denef V.J."/>
            <person name="McMahon K.D."/>
            <person name="Konstantinidis K.T."/>
            <person name="Eloe-Fadrosh E.A."/>
            <person name="Kyrpides N.C."/>
            <person name="Woyke T."/>
        </authorList>
    </citation>
    <scope>NUCLEOTIDE SEQUENCE</scope>
    <source>
        <strain evidence="3">GVMAG-M-3300023179-138</strain>
    </source>
</reference>
<dbReference type="InterPro" id="IPR016181">
    <property type="entry name" value="Acyl_CoA_acyltransferase"/>
</dbReference>
<organism evidence="3">
    <name type="scientific">viral metagenome</name>
    <dbReference type="NCBI Taxonomy" id="1070528"/>
    <lineage>
        <taxon>unclassified sequences</taxon>
        <taxon>metagenomes</taxon>
        <taxon>organismal metagenomes</taxon>
    </lineage>
</organism>
<keyword evidence="1" id="KW-0472">Membrane</keyword>
<keyword evidence="1" id="KW-0812">Transmembrane</keyword>
<dbReference type="AlphaFoldDB" id="A0A6C0E7A2"/>
<dbReference type="PROSITE" id="PS51186">
    <property type="entry name" value="GNAT"/>
    <property type="match status" value="1"/>
</dbReference>
<proteinExistence type="predicted"/>
<sequence length="132" mass="15442">MICPLHQTDYAVAKRMFHDTFDQGEDPYFVEAWRHRSRSLGIRISGVLVGVALVVDSMLRYIYIHHEYRGSGMGTQLLRSVMDAYPNLHLVPVDAPEIIAWYEKHGFRLSHQRGARRVYVRHRHALRNKSIE</sequence>
<dbReference type="Pfam" id="PF13508">
    <property type="entry name" value="Acetyltransf_7"/>
    <property type="match status" value="1"/>
</dbReference>
<dbReference type="SUPFAM" id="SSF55729">
    <property type="entry name" value="Acyl-CoA N-acyltransferases (Nat)"/>
    <property type="match status" value="1"/>
</dbReference>
<dbReference type="EMBL" id="MN739743">
    <property type="protein sequence ID" value="QHT24313.1"/>
    <property type="molecule type" value="Genomic_DNA"/>
</dbReference>
<evidence type="ECO:0000256" key="1">
    <source>
        <dbReference type="SAM" id="Phobius"/>
    </source>
</evidence>
<protein>
    <recommendedName>
        <fullName evidence="2">N-acetyltransferase domain-containing protein</fullName>
    </recommendedName>
</protein>